<dbReference type="Pfam" id="PF13715">
    <property type="entry name" value="CarbopepD_reg_2"/>
    <property type="match status" value="1"/>
</dbReference>
<keyword evidence="3 12" id="KW-1134">Transmembrane beta strand</keyword>
<keyword evidence="6" id="KW-0732">Signal</keyword>
<evidence type="ECO:0000256" key="12">
    <source>
        <dbReference type="PROSITE-ProRule" id="PRU01360"/>
    </source>
</evidence>
<dbReference type="Gene3D" id="2.40.170.20">
    <property type="entry name" value="TonB-dependent receptor, beta-barrel domain"/>
    <property type="match status" value="1"/>
</dbReference>
<dbReference type="Gene3D" id="2.170.130.10">
    <property type="entry name" value="TonB-dependent receptor, plug domain"/>
    <property type="match status" value="1"/>
</dbReference>
<keyword evidence="11 12" id="KW-0998">Cell outer membrane</keyword>
<dbReference type="InterPro" id="IPR023997">
    <property type="entry name" value="TonB-dep_OMP_SusC/RagA_CS"/>
</dbReference>
<dbReference type="InterPro" id="IPR023996">
    <property type="entry name" value="TonB-dep_OMP_SusC/RagA"/>
</dbReference>
<dbReference type="AlphaFoldDB" id="A0A419W2P4"/>
<evidence type="ECO:0000256" key="10">
    <source>
        <dbReference type="ARBA" id="ARBA00023136"/>
    </source>
</evidence>
<dbReference type="SUPFAM" id="SSF56935">
    <property type="entry name" value="Porins"/>
    <property type="match status" value="1"/>
</dbReference>
<proteinExistence type="inferred from homology"/>
<dbReference type="NCBIfam" id="TIGR04057">
    <property type="entry name" value="SusC_RagA_signa"/>
    <property type="match status" value="1"/>
</dbReference>
<comment type="caution">
    <text evidence="16">The sequence shown here is derived from an EMBL/GenBank/DDBJ whole genome shotgun (WGS) entry which is preliminary data.</text>
</comment>
<keyword evidence="7" id="KW-0408">Iron</keyword>
<protein>
    <submittedName>
        <fullName evidence="16">TonB-linked SusC/RagA family outer membrane protein</fullName>
    </submittedName>
</protein>
<organism evidence="16 17">
    <name type="scientific">Mangrovibacterium diazotrophicum</name>
    <dbReference type="NCBI Taxonomy" id="1261403"/>
    <lineage>
        <taxon>Bacteria</taxon>
        <taxon>Pseudomonadati</taxon>
        <taxon>Bacteroidota</taxon>
        <taxon>Bacteroidia</taxon>
        <taxon>Marinilabiliales</taxon>
        <taxon>Prolixibacteraceae</taxon>
        <taxon>Mangrovibacterium</taxon>
    </lineage>
</organism>
<evidence type="ECO:0000259" key="15">
    <source>
        <dbReference type="Pfam" id="PF07715"/>
    </source>
</evidence>
<keyword evidence="4" id="KW-0410">Iron transport</keyword>
<gene>
    <name evidence="16" type="ORF">BC643_0015</name>
</gene>
<comment type="similarity">
    <text evidence="12 13">Belongs to the TonB-dependent receptor family.</text>
</comment>
<evidence type="ECO:0000256" key="5">
    <source>
        <dbReference type="ARBA" id="ARBA00022692"/>
    </source>
</evidence>
<feature type="domain" description="TonB-dependent receptor plug" evidence="15">
    <location>
        <begin position="223"/>
        <end position="330"/>
    </location>
</feature>
<dbReference type="PANTHER" id="PTHR32552">
    <property type="entry name" value="FERRICHROME IRON RECEPTOR-RELATED"/>
    <property type="match status" value="1"/>
</dbReference>
<evidence type="ECO:0000256" key="3">
    <source>
        <dbReference type="ARBA" id="ARBA00022452"/>
    </source>
</evidence>
<evidence type="ECO:0000256" key="7">
    <source>
        <dbReference type="ARBA" id="ARBA00023004"/>
    </source>
</evidence>
<dbReference type="OrthoDB" id="9768177at2"/>
<evidence type="ECO:0000256" key="11">
    <source>
        <dbReference type="ARBA" id="ARBA00023237"/>
    </source>
</evidence>
<dbReference type="InterPro" id="IPR036942">
    <property type="entry name" value="Beta-barrel_TonB_sf"/>
</dbReference>
<keyword evidence="10 12" id="KW-0472">Membrane</keyword>
<evidence type="ECO:0000313" key="16">
    <source>
        <dbReference type="EMBL" id="RKD89684.1"/>
    </source>
</evidence>
<feature type="domain" description="TonB-dependent receptor-like beta-barrel" evidence="14">
    <location>
        <begin position="574"/>
        <end position="1146"/>
    </location>
</feature>
<evidence type="ECO:0000256" key="2">
    <source>
        <dbReference type="ARBA" id="ARBA00022448"/>
    </source>
</evidence>
<evidence type="ECO:0000256" key="1">
    <source>
        <dbReference type="ARBA" id="ARBA00004571"/>
    </source>
</evidence>
<sequence>MEKFLIRGHAVRFGRLRFWLFMKMTFLLTLGFVVSAFGNSFSQSAHLNLDFQQEKIADIIEQVENQSDYVFLYKEETFNVEKKLTFKIEDGTINDVLAEVTKGQGVSYEVFDRQVVITKNTSVPEMQQQVVRNVKGLVLDEYGEPVPGATVVLTGKSGGTVTDMKGEFSLSVPQDVTSLSVSFIGFTTSEVDISGKETVTIVLKENVVGVDEVLVVAYGTAKKESLTGAVAAIDSKTIEGRAVTNVSSILEGNAVGVQVNNTYGEPGSEPTIRIRGFSSVNGSNEPLYVLDGVPFGGNISDLNPQDIESISVLKDAASSALFGNRASNGVILITTKKGKSKGNAANLNLNINQGVFARGIKEYERLGADDFMEVMWKGYRNYLMSSQGDDYPTTELANAEATSTLVDTYLKYNIYNKANDALFDGEGNLVSDAKVLSGYDDLDWFDYIERLGYRQDYSVSGSGGTDVSNYYLSAGYLDEKGYVEYSDFKRFNGRANVSVTPRDWVDASLSIAGSHQISNNTTGDADNASLYINPFNYARNMAPIYPVYLHDMSTGEYLLDEEGNKQYDSGNEYSRPQNLGRHVIWENELNMDRTYRNTMQSAANMNIKFLKNFKFTLNGDLNLRNSENQTYNNATIGDGAGNNGRAKRVFYRYKNYTFQQQLSWARDFGLHHVDFLAGHENYSYNYSYTYGYKTTETFTGGTELNNFTDITSLTGYQNNYRTESYLSRGRYDYDGKYYFDASFRRDGSSRFKDGMRWGNFWSAGGGWIVSKEDFFSSISHVVDYLKLRASYGEVGNDASVDYYGYMALYEVSQNANLGAVYKSQNPADDIQWETSSSFGVALESRILDRIGLTVEYFDKRSKDLLFDVNLPLSAGATSTSDAEATVYQNLGSVSNRGVEFDVNIDLLKNRDLKWKLGINGTVLKNKIVKLPEQNKDGIINGTKRYLEGHGVYDFWMYQFVGVDQMTGMSLYEANLEDYTTETIPEDYLVQIGDDYYTTYTTYAKKDWSGSAIPDIFGSLSTSLNYKNFDFSVLCTYSLGGKTYDSSYRSLMSVGSTPSAVHKDVLKSWDGVPDGMTESSANRIDPNGVPIIDYGLSTYTNSESSRFLQDASYLVVKNVSLGYHFPKSITNKLDISNLAVNLSVENLATLTKLQGMNPQQSFSGINSNAFVTARVFSLGINVKL</sequence>
<evidence type="ECO:0000256" key="9">
    <source>
        <dbReference type="ARBA" id="ARBA00023077"/>
    </source>
</evidence>
<evidence type="ECO:0000313" key="17">
    <source>
        <dbReference type="Proteomes" id="UP000283387"/>
    </source>
</evidence>
<dbReference type="InterPro" id="IPR039426">
    <property type="entry name" value="TonB-dep_rcpt-like"/>
</dbReference>
<dbReference type="InterPro" id="IPR037066">
    <property type="entry name" value="Plug_dom_sf"/>
</dbReference>
<dbReference type="InterPro" id="IPR000531">
    <property type="entry name" value="Beta-barrel_TonB"/>
</dbReference>
<dbReference type="Pfam" id="PF00593">
    <property type="entry name" value="TonB_dep_Rec_b-barrel"/>
    <property type="match status" value="1"/>
</dbReference>
<evidence type="ECO:0000259" key="14">
    <source>
        <dbReference type="Pfam" id="PF00593"/>
    </source>
</evidence>
<evidence type="ECO:0000256" key="4">
    <source>
        <dbReference type="ARBA" id="ARBA00022496"/>
    </source>
</evidence>
<evidence type="ECO:0000256" key="13">
    <source>
        <dbReference type="RuleBase" id="RU003357"/>
    </source>
</evidence>
<name>A0A419W2P4_9BACT</name>
<dbReference type="Gene3D" id="2.60.40.1120">
    <property type="entry name" value="Carboxypeptidase-like, regulatory domain"/>
    <property type="match status" value="1"/>
</dbReference>
<dbReference type="PANTHER" id="PTHR32552:SF68">
    <property type="entry name" value="FERRICHROME OUTER MEMBRANE TRANSPORTER_PHAGE RECEPTOR"/>
    <property type="match status" value="1"/>
</dbReference>
<comment type="subcellular location">
    <subcellularLocation>
        <location evidence="1 12">Cell outer membrane</location>
        <topology evidence="1 12">Multi-pass membrane protein</topology>
    </subcellularLocation>
</comment>
<keyword evidence="5 12" id="KW-0812">Transmembrane</keyword>
<keyword evidence="17" id="KW-1185">Reference proteome</keyword>
<dbReference type="Proteomes" id="UP000283387">
    <property type="component" value="Unassembled WGS sequence"/>
</dbReference>
<evidence type="ECO:0000256" key="6">
    <source>
        <dbReference type="ARBA" id="ARBA00022729"/>
    </source>
</evidence>
<dbReference type="GO" id="GO:0009279">
    <property type="term" value="C:cell outer membrane"/>
    <property type="evidence" value="ECO:0007669"/>
    <property type="project" value="UniProtKB-SubCell"/>
</dbReference>
<keyword evidence="8" id="KW-0406">Ion transport</keyword>
<dbReference type="NCBIfam" id="TIGR04056">
    <property type="entry name" value="OMP_RagA_SusC"/>
    <property type="match status" value="1"/>
</dbReference>
<dbReference type="InterPro" id="IPR012910">
    <property type="entry name" value="Plug_dom"/>
</dbReference>
<accession>A0A419W2P4</accession>
<reference evidence="16 17" key="1">
    <citation type="submission" date="2018-09" db="EMBL/GenBank/DDBJ databases">
        <title>Genomic Encyclopedia of Archaeal and Bacterial Type Strains, Phase II (KMG-II): from individual species to whole genera.</title>
        <authorList>
            <person name="Goeker M."/>
        </authorList>
    </citation>
    <scope>NUCLEOTIDE SEQUENCE [LARGE SCALE GENOMIC DNA]</scope>
    <source>
        <strain evidence="16 17">DSM 27148</strain>
    </source>
</reference>
<dbReference type="PROSITE" id="PS52016">
    <property type="entry name" value="TONB_DEPENDENT_REC_3"/>
    <property type="match status" value="1"/>
</dbReference>
<dbReference type="EMBL" id="RAPN01000001">
    <property type="protein sequence ID" value="RKD89684.1"/>
    <property type="molecule type" value="Genomic_DNA"/>
</dbReference>
<keyword evidence="2 12" id="KW-0813">Transport</keyword>
<dbReference type="GO" id="GO:0015344">
    <property type="term" value="F:siderophore uptake transmembrane transporter activity"/>
    <property type="evidence" value="ECO:0007669"/>
    <property type="project" value="TreeGrafter"/>
</dbReference>
<dbReference type="Pfam" id="PF07715">
    <property type="entry name" value="Plug"/>
    <property type="match status" value="1"/>
</dbReference>
<keyword evidence="9 13" id="KW-0798">TonB box</keyword>
<dbReference type="InterPro" id="IPR008969">
    <property type="entry name" value="CarboxyPept-like_regulatory"/>
</dbReference>
<evidence type="ECO:0000256" key="8">
    <source>
        <dbReference type="ARBA" id="ARBA00023065"/>
    </source>
</evidence>
<dbReference type="SUPFAM" id="SSF49464">
    <property type="entry name" value="Carboxypeptidase regulatory domain-like"/>
    <property type="match status" value="1"/>
</dbReference>